<dbReference type="InParanoid" id="A0A1V9XMP5"/>
<proteinExistence type="predicted"/>
<reference evidence="1 2" key="1">
    <citation type="journal article" date="2017" name="Gigascience">
        <title>Draft genome of the honey bee ectoparasitic mite, Tropilaelaps mercedesae, is shaped by the parasitic life history.</title>
        <authorList>
            <person name="Dong X."/>
            <person name="Armstrong S.D."/>
            <person name="Xia D."/>
            <person name="Makepeace B.L."/>
            <person name="Darby A.C."/>
            <person name="Kadowaki T."/>
        </authorList>
    </citation>
    <scope>NUCLEOTIDE SEQUENCE [LARGE SCALE GENOMIC DNA]</scope>
    <source>
        <strain evidence="1">Wuxi-XJTLU</strain>
    </source>
</reference>
<organism evidence="1 2">
    <name type="scientific">Tropilaelaps mercedesae</name>
    <dbReference type="NCBI Taxonomy" id="418985"/>
    <lineage>
        <taxon>Eukaryota</taxon>
        <taxon>Metazoa</taxon>
        <taxon>Ecdysozoa</taxon>
        <taxon>Arthropoda</taxon>
        <taxon>Chelicerata</taxon>
        <taxon>Arachnida</taxon>
        <taxon>Acari</taxon>
        <taxon>Parasitiformes</taxon>
        <taxon>Mesostigmata</taxon>
        <taxon>Gamasina</taxon>
        <taxon>Dermanyssoidea</taxon>
        <taxon>Laelapidae</taxon>
        <taxon>Tropilaelaps</taxon>
    </lineage>
</organism>
<gene>
    <name evidence="1" type="ORF">BIW11_08923</name>
</gene>
<keyword evidence="2" id="KW-1185">Reference proteome</keyword>
<dbReference type="AlphaFoldDB" id="A0A1V9XMP5"/>
<evidence type="ECO:0000313" key="2">
    <source>
        <dbReference type="Proteomes" id="UP000192247"/>
    </source>
</evidence>
<evidence type="ECO:0000313" key="1">
    <source>
        <dbReference type="EMBL" id="OQR74652.1"/>
    </source>
</evidence>
<accession>A0A1V9XMP5</accession>
<dbReference type="Proteomes" id="UP000192247">
    <property type="component" value="Unassembled WGS sequence"/>
</dbReference>
<sequence length="38" mass="4346">MLTPFTAKPTTEHMRLFILLHEMSILHPTSIAYNTSAM</sequence>
<comment type="caution">
    <text evidence="1">The sequence shown here is derived from an EMBL/GenBank/DDBJ whole genome shotgun (WGS) entry which is preliminary data.</text>
</comment>
<dbReference type="EMBL" id="MNPL01007615">
    <property type="protein sequence ID" value="OQR74652.1"/>
    <property type="molecule type" value="Genomic_DNA"/>
</dbReference>
<name>A0A1V9XMP5_9ACAR</name>
<protein>
    <submittedName>
        <fullName evidence="1">Uncharacterized protein</fullName>
    </submittedName>
</protein>